<comment type="catalytic activity">
    <reaction evidence="9">
        <text>a lipid X + a UDP-2-N,3-O-bis[(3R)-3-hydroxyacyl]-alpha-D-glucosamine = a lipid A disaccharide + UDP + H(+)</text>
        <dbReference type="Rhea" id="RHEA:67828"/>
        <dbReference type="ChEBI" id="CHEBI:15378"/>
        <dbReference type="ChEBI" id="CHEBI:58223"/>
        <dbReference type="ChEBI" id="CHEBI:137748"/>
        <dbReference type="ChEBI" id="CHEBI:176338"/>
        <dbReference type="ChEBI" id="CHEBI:176343"/>
        <dbReference type="EC" id="2.4.1.182"/>
    </reaction>
</comment>
<evidence type="ECO:0000313" key="12">
    <source>
        <dbReference type="Proteomes" id="UP001526426"/>
    </source>
</evidence>
<dbReference type="Gene3D" id="3.40.50.2000">
    <property type="entry name" value="Glycogen Phosphorylase B"/>
    <property type="match status" value="2"/>
</dbReference>
<keyword evidence="7 11" id="KW-0808">Transferase</keyword>
<comment type="function">
    <text evidence="1">Condensation of UDP-2,3-diacylglucosamine and 2,3-diacylglucosamine-1-phosphate to form lipid A disaccharide, a precursor of lipid A, a phosphorylated glycolipid that anchors the lipopolysaccharide to the outer membrane of the cell.</text>
</comment>
<evidence type="ECO:0000256" key="2">
    <source>
        <dbReference type="ARBA" id="ARBA00012687"/>
    </source>
</evidence>
<protein>
    <recommendedName>
        <fullName evidence="3 10">Lipid-A-disaccharide synthase</fullName>
        <ecNumber evidence="2 10">2.4.1.182</ecNumber>
    </recommendedName>
</protein>
<evidence type="ECO:0000256" key="7">
    <source>
        <dbReference type="ARBA" id="ARBA00022679"/>
    </source>
</evidence>
<name>A0ABT3L3Z4_9CYAN</name>
<organism evidence="11 12">
    <name type="scientific">Spirulina subsalsa FACHB-351</name>
    <dbReference type="NCBI Taxonomy" id="234711"/>
    <lineage>
        <taxon>Bacteria</taxon>
        <taxon>Bacillati</taxon>
        <taxon>Cyanobacteriota</taxon>
        <taxon>Cyanophyceae</taxon>
        <taxon>Spirulinales</taxon>
        <taxon>Spirulinaceae</taxon>
        <taxon>Spirulina</taxon>
    </lineage>
</organism>
<sequence>MRIFISTGEVSGDLQGALLVEALYKQAQHRGLDLEIVALGGDRMAEAGAEIIANTAQIGSIGLFESIPFVLPTLQAQKRARQVFRKQPPDVLVLIDYHDPNIALARVARKQLPNLPIFYYIAPQSWVWAPTLRSTQEIVTLTDRILAIFPQEADFFREQGANVQWVGHPIVDRMQQAPSREEARQRFGFTPEQKVVTLLPASRWQEIKFLLPPMLEAAQHLQEKIPDLQFLLPLSLNIYEGKIGEILAKYDLNLKVLQNQTLDAIAASDLAITKSGTVNLEIALLQVPQVVIYRLHWFTMWLARTFFRFSIPFMSPTNLVLMREIVPELLQEEATSERIVQESLDFLLNDQRRAKVVQDYQEMTAALGGVGACERAAENILGEFNRE</sequence>
<evidence type="ECO:0000256" key="5">
    <source>
        <dbReference type="ARBA" id="ARBA00022556"/>
    </source>
</evidence>
<evidence type="ECO:0000256" key="6">
    <source>
        <dbReference type="ARBA" id="ARBA00022676"/>
    </source>
</evidence>
<dbReference type="InterPro" id="IPR003835">
    <property type="entry name" value="Glyco_trans_19"/>
</dbReference>
<keyword evidence="6 11" id="KW-0328">Glycosyltransferase</keyword>
<keyword evidence="8" id="KW-0443">Lipid metabolism</keyword>
<keyword evidence="5" id="KW-0441">Lipid A biosynthesis</keyword>
<dbReference type="GO" id="GO:0008915">
    <property type="term" value="F:lipid-A-disaccharide synthase activity"/>
    <property type="evidence" value="ECO:0007669"/>
    <property type="project" value="UniProtKB-EC"/>
</dbReference>
<evidence type="ECO:0000256" key="10">
    <source>
        <dbReference type="NCBIfam" id="TIGR00215"/>
    </source>
</evidence>
<evidence type="ECO:0000256" key="9">
    <source>
        <dbReference type="ARBA" id="ARBA00048975"/>
    </source>
</evidence>
<dbReference type="EMBL" id="JAIHOM010000030">
    <property type="protein sequence ID" value="MCW6036195.1"/>
    <property type="molecule type" value="Genomic_DNA"/>
</dbReference>
<gene>
    <name evidence="11" type="primary">lpxB</name>
    <name evidence="11" type="ORF">K4A83_07905</name>
</gene>
<dbReference type="PANTHER" id="PTHR30372">
    <property type="entry name" value="LIPID-A-DISACCHARIDE SYNTHASE"/>
    <property type="match status" value="1"/>
</dbReference>
<dbReference type="EC" id="2.4.1.182" evidence="2 10"/>
<evidence type="ECO:0000256" key="4">
    <source>
        <dbReference type="ARBA" id="ARBA00022516"/>
    </source>
</evidence>
<evidence type="ECO:0000256" key="3">
    <source>
        <dbReference type="ARBA" id="ARBA00020902"/>
    </source>
</evidence>
<dbReference type="Proteomes" id="UP001526426">
    <property type="component" value="Unassembled WGS sequence"/>
</dbReference>
<evidence type="ECO:0000256" key="1">
    <source>
        <dbReference type="ARBA" id="ARBA00002056"/>
    </source>
</evidence>
<dbReference type="PANTHER" id="PTHR30372:SF4">
    <property type="entry name" value="LIPID-A-DISACCHARIDE SYNTHASE, MITOCHONDRIAL-RELATED"/>
    <property type="match status" value="1"/>
</dbReference>
<accession>A0ABT3L3Z4</accession>
<dbReference type="Pfam" id="PF02684">
    <property type="entry name" value="LpxB"/>
    <property type="match status" value="1"/>
</dbReference>
<keyword evidence="4" id="KW-0444">Lipid biosynthesis</keyword>
<dbReference type="RefSeq" id="WP_265263938.1">
    <property type="nucleotide sequence ID" value="NZ_JAIHOM010000030.1"/>
</dbReference>
<comment type="caution">
    <text evidence="11">The sequence shown here is derived from an EMBL/GenBank/DDBJ whole genome shotgun (WGS) entry which is preliminary data.</text>
</comment>
<reference evidence="11 12" key="1">
    <citation type="submission" date="2021-08" db="EMBL/GenBank/DDBJ databases">
        <title>Draft genome sequence of Spirulina subsalsa with high tolerance to salinity and hype-accumulation of phycocyanin.</title>
        <authorList>
            <person name="Pei H."/>
            <person name="Jiang L."/>
        </authorList>
    </citation>
    <scope>NUCLEOTIDE SEQUENCE [LARGE SCALE GENOMIC DNA]</scope>
    <source>
        <strain evidence="11 12">FACHB-351</strain>
    </source>
</reference>
<dbReference type="NCBIfam" id="TIGR00215">
    <property type="entry name" value="lpxB"/>
    <property type="match status" value="1"/>
</dbReference>
<keyword evidence="12" id="KW-1185">Reference proteome</keyword>
<evidence type="ECO:0000256" key="8">
    <source>
        <dbReference type="ARBA" id="ARBA00023098"/>
    </source>
</evidence>
<proteinExistence type="predicted"/>
<evidence type="ECO:0000313" key="11">
    <source>
        <dbReference type="EMBL" id="MCW6036195.1"/>
    </source>
</evidence>
<dbReference type="SUPFAM" id="SSF53756">
    <property type="entry name" value="UDP-Glycosyltransferase/glycogen phosphorylase"/>
    <property type="match status" value="1"/>
</dbReference>